<sequence>MSLIGSLVFALGLSTNLRSGDVVGMGTSWEGRRKGDVGVDLLAGLEPDPFFLFADDAPTPDVARGPPSSPLESPSPRVVVVALDRSVVSWESAPRVDEASSHGVTVVESSRVVMLAHWSSSDERTTSSCGSSRICSLLPLGERDCERWRIFSVRMM</sequence>
<organism evidence="2">
    <name type="scientific">Ixodes ricinus</name>
    <name type="common">Common tick</name>
    <name type="synonym">Acarus ricinus</name>
    <dbReference type="NCBI Taxonomy" id="34613"/>
    <lineage>
        <taxon>Eukaryota</taxon>
        <taxon>Metazoa</taxon>
        <taxon>Ecdysozoa</taxon>
        <taxon>Arthropoda</taxon>
        <taxon>Chelicerata</taxon>
        <taxon>Arachnida</taxon>
        <taxon>Acari</taxon>
        <taxon>Parasitiformes</taxon>
        <taxon>Ixodida</taxon>
        <taxon>Ixodoidea</taxon>
        <taxon>Ixodidae</taxon>
        <taxon>Ixodinae</taxon>
        <taxon>Ixodes</taxon>
    </lineage>
</organism>
<feature type="signal peptide" evidence="1">
    <location>
        <begin position="1"/>
        <end position="19"/>
    </location>
</feature>
<name>A0A6B0UW15_IXORI</name>
<reference evidence="2" key="1">
    <citation type="submission" date="2019-12" db="EMBL/GenBank/DDBJ databases">
        <title>An insight into the sialome of adult female Ixodes ricinus ticks feeding for 6 days.</title>
        <authorList>
            <person name="Perner J."/>
            <person name="Ribeiro J.M.C."/>
        </authorList>
    </citation>
    <scope>NUCLEOTIDE SEQUENCE</scope>
    <source>
        <strain evidence="2">Semi-engorged</strain>
        <tissue evidence="2">Salivary glands</tissue>
    </source>
</reference>
<feature type="chain" id="PRO_5025421041" evidence="1">
    <location>
        <begin position="20"/>
        <end position="156"/>
    </location>
</feature>
<proteinExistence type="predicted"/>
<accession>A0A6B0UW15</accession>
<dbReference type="AlphaFoldDB" id="A0A6B0UW15"/>
<dbReference type="EMBL" id="GIFC01011990">
    <property type="protein sequence ID" value="MXU94073.1"/>
    <property type="molecule type" value="Transcribed_RNA"/>
</dbReference>
<keyword evidence="1" id="KW-0732">Signal</keyword>
<protein>
    <submittedName>
        <fullName evidence="2">Putative secreted protein</fullName>
    </submittedName>
</protein>
<evidence type="ECO:0000256" key="1">
    <source>
        <dbReference type="SAM" id="SignalP"/>
    </source>
</evidence>
<evidence type="ECO:0000313" key="2">
    <source>
        <dbReference type="EMBL" id="MXU94073.1"/>
    </source>
</evidence>